<evidence type="ECO:0000313" key="3">
    <source>
        <dbReference type="Proteomes" id="UP000253426"/>
    </source>
</evidence>
<name>A0A366HAF6_9BACT</name>
<reference evidence="2 3" key="1">
    <citation type="submission" date="2018-06" db="EMBL/GenBank/DDBJ databases">
        <title>Genomic Encyclopedia of Type Strains, Phase IV (KMG-IV): sequencing the most valuable type-strain genomes for metagenomic binning, comparative biology and taxonomic classification.</title>
        <authorList>
            <person name="Goeker M."/>
        </authorList>
    </citation>
    <scope>NUCLEOTIDE SEQUENCE [LARGE SCALE GENOMIC DNA]</scope>
    <source>
        <strain evidence="2 3">DSM 25532</strain>
    </source>
</reference>
<dbReference type="RefSeq" id="WP_113961017.1">
    <property type="nucleotide sequence ID" value="NZ_QNRR01000011.1"/>
</dbReference>
<gene>
    <name evidence="2" type="ORF">DES53_11180</name>
</gene>
<dbReference type="EMBL" id="QNRR01000011">
    <property type="protein sequence ID" value="RBP38562.1"/>
    <property type="molecule type" value="Genomic_DNA"/>
</dbReference>
<comment type="caution">
    <text evidence="2">The sequence shown here is derived from an EMBL/GenBank/DDBJ whole genome shotgun (WGS) entry which is preliminary data.</text>
</comment>
<dbReference type="AlphaFoldDB" id="A0A366HAF6"/>
<keyword evidence="1" id="KW-1133">Transmembrane helix</keyword>
<feature type="transmembrane region" description="Helical" evidence="1">
    <location>
        <begin position="77"/>
        <end position="97"/>
    </location>
</feature>
<evidence type="ECO:0000256" key="1">
    <source>
        <dbReference type="SAM" id="Phobius"/>
    </source>
</evidence>
<keyword evidence="1" id="KW-0812">Transmembrane</keyword>
<organism evidence="2 3">
    <name type="scientific">Roseimicrobium gellanilyticum</name>
    <dbReference type="NCBI Taxonomy" id="748857"/>
    <lineage>
        <taxon>Bacteria</taxon>
        <taxon>Pseudomonadati</taxon>
        <taxon>Verrucomicrobiota</taxon>
        <taxon>Verrucomicrobiia</taxon>
        <taxon>Verrucomicrobiales</taxon>
        <taxon>Verrucomicrobiaceae</taxon>
        <taxon>Roseimicrobium</taxon>
    </lineage>
</organism>
<keyword evidence="1" id="KW-0472">Membrane</keyword>
<sequence length="99" mass="11053">MPSPSYIQRALLSAAIISVLSCLVWLIDSWETALRSPWRLLAFIFENTRAMAALLESPFYAGAATLALILLAARRDLYAMLATLYFALNIFATIHFLKS</sequence>
<feature type="transmembrane region" description="Helical" evidence="1">
    <location>
        <begin position="6"/>
        <end position="27"/>
    </location>
</feature>
<keyword evidence="3" id="KW-1185">Reference proteome</keyword>
<feature type="transmembrane region" description="Helical" evidence="1">
    <location>
        <begin position="48"/>
        <end position="71"/>
    </location>
</feature>
<accession>A0A366HAF6</accession>
<proteinExistence type="predicted"/>
<protein>
    <submittedName>
        <fullName evidence="2">Uncharacterized protein</fullName>
    </submittedName>
</protein>
<evidence type="ECO:0000313" key="2">
    <source>
        <dbReference type="EMBL" id="RBP38562.1"/>
    </source>
</evidence>
<dbReference type="Proteomes" id="UP000253426">
    <property type="component" value="Unassembled WGS sequence"/>
</dbReference>